<dbReference type="GO" id="GO:0046872">
    <property type="term" value="F:metal ion binding"/>
    <property type="evidence" value="ECO:0007669"/>
    <property type="project" value="UniProtKB-KW"/>
</dbReference>
<dbReference type="Proteomes" id="UP000199529">
    <property type="component" value="Unassembled WGS sequence"/>
</dbReference>
<evidence type="ECO:0000256" key="3">
    <source>
        <dbReference type="ARBA" id="ARBA00022722"/>
    </source>
</evidence>
<reference evidence="10" key="1">
    <citation type="submission" date="2016-10" db="EMBL/GenBank/DDBJ databases">
        <authorList>
            <person name="Varghese N."/>
            <person name="Submissions S."/>
        </authorList>
    </citation>
    <scope>NUCLEOTIDE SEQUENCE [LARGE SCALE GENOMIC DNA]</scope>
    <source>
        <strain evidence="10">CGMCC 4.3530</strain>
    </source>
</reference>
<dbReference type="SUPFAM" id="SSF88723">
    <property type="entry name" value="PIN domain-like"/>
    <property type="match status" value="1"/>
</dbReference>
<dbReference type="OrthoDB" id="9800524at2"/>
<dbReference type="Gene3D" id="3.40.50.1010">
    <property type="entry name" value="5'-nuclease"/>
    <property type="match status" value="1"/>
</dbReference>
<evidence type="ECO:0000256" key="7">
    <source>
        <dbReference type="ARBA" id="ARBA00038093"/>
    </source>
</evidence>
<evidence type="ECO:0000256" key="6">
    <source>
        <dbReference type="ARBA" id="ARBA00022842"/>
    </source>
</evidence>
<keyword evidence="3" id="KW-0540">Nuclease</keyword>
<dbReference type="InterPro" id="IPR002716">
    <property type="entry name" value="PIN_dom"/>
</dbReference>
<evidence type="ECO:0000313" key="10">
    <source>
        <dbReference type="Proteomes" id="UP000199529"/>
    </source>
</evidence>
<evidence type="ECO:0000256" key="5">
    <source>
        <dbReference type="ARBA" id="ARBA00022801"/>
    </source>
</evidence>
<protein>
    <recommendedName>
        <fullName evidence="8">PIN domain-containing protein</fullName>
    </recommendedName>
</protein>
<keyword evidence="4" id="KW-0479">Metal-binding</keyword>
<evidence type="ECO:0000256" key="2">
    <source>
        <dbReference type="ARBA" id="ARBA00022649"/>
    </source>
</evidence>
<dbReference type="EMBL" id="FNOK01000051">
    <property type="protein sequence ID" value="SDZ19551.1"/>
    <property type="molecule type" value="Genomic_DNA"/>
</dbReference>
<feature type="domain" description="PIN" evidence="8">
    <location>
        <begin position="12"/>
        <end position="133"/>
    </location>
</feature>
<evidence type="ECO:0000259" key="8">
    <source>
        <dbReference type="Pfam" id="PF01850"/>
    </source>
</evidence>
<dbReference type="InterPro" id="IPR029060">
    <property type="entry name" value="PIN-like_dom_sf"/>
</dbReference>
<dbReference type="InterPro" id="IPR050556">
    <property type="entry name" value="Type_II_TA_system_RNase"/>
</dbReference>
<accession>A0A1H3R2L9</accession>
<keyword evidence="5" id="KW-0378">Hydrolase</keyword>
<comment type="similarity">
    <text evidence="7">Belongs to the PINc/VapC protein family.</text>
</comment>
<sequence>MESESARAPATLVDSDVLLDLVIEDGEWVDWSSDALEKAAEEGPLVINPLIFAEVSVRFPAIEEVEEAFPNDFFVRMPLPWSAAFLAGKCFQDYRRRGGEKRSPLPDFYIGAHAAVSRLRLLTRDARRYRTYFPTVEVIAPD</sequence>
<dbReference type="GO" id="GO:0016787">
    <property type="term" value="F:hydrolase activity"/>
    <property type="evidence" value="ECO:0007669"/>
    <property type="project" value="UniProtKB-KW"/>
</dbReference>
<dbReference type="AlphaFoldDB" id="A0A1H3R2L9"/>
<dbReference type="STRING" id="418495.SAMN05216215_105111"/>
<evidence type="ECO:0000256" key="1">
    <source>
        <dbReference type="ARBA" id="ARBA00001946"/>
    </source>
</evidence>
<keyword evidence="2" id="KW-1277">Toxin-antitoxin system</keyword>
<gene>
    <name evidence="9" type="ORF">SAMN05216215_105111</name>
</gene>
<proteinExistence type="inferred from homology"/>
<dbReference type="GO" id="GO:0004518">
    <property type="term" value="F:nuclease activity"/>
    <property type="evidence" value="ECO:0007669"/>
    <property type="project" value="UniProtKB-KW"/>
</dbReference>
<dbReference type="PANTHER" id="PTHR33653">
    <property type="entry name" value="RIBONUCLEASE VAPC2"/>
    <property type="match status" value="1"/>
</dbReference>
<evidence type="ECO:0000256" key="4">
    <source>
        <dbReference type="ARBA" id="ARBA00022723"/>
    </source>
</evidence>
<name>A0A1H3R2L9_9PSEU</name>
<organism evidence="9 10">
    <name type="scientific">Saccharopolyspora shandongensis</name>
    <dbReference type="NCBI Taxonomy" id="418495"/>
    <lineage>
        <taxon>Bacteria</taxon>
        <taxon>Bacillati</taxon>
        <taxon>Actinomycetota</taxon>
        <taxon>Actinomycetes</taxon>
        <taxon>Pseudonocardiales</taxon>
        <taxon>Pseudonocardiaceae</taxon>
        <taxon>Saccharopolyspora</taxon>
    </lineage>
</organism>
<dbReference type="Pfam" id="PF01850">
    <property type="entry name" value="PIN"/>
    <property type="match status" value="1"/>
</dbReference>
<dbReference type="PANTHER" id="PTHR33653:SF1">
    <property type="entry name" value="RIBONUCLEASE VAPC2"/>
    <property type="match status" value="1"/>
</dbReference>
<keyword evidence="6" id="KW-0460">Magnesium</keyword>
<dbReference type="RefSeq" id="WP_093274945.1">
    <property type="nucleotide sequence ID" value="NZ_FNOK01000051.1"/>
</dbReference>
<evidence type="ECO:0000313" key="9">
    <source>
        <dbReference type="EMBL" id="SDZ19551.1"/>
    </source>
</evidence>
<comment type="cofactor">
    <cofactor evidence="1">
        <name>Mg(2+)</name>
        <dbReference type="ChEBI" id="CHEBI:18420"/>
    </cofactor>
</comment>
<keyword evidence="10" id="KW-1185">Reference proteome</keyword>